<organism evidence="4 5">
    <name type="scientific">Candidatus Ozemobacter sibiricus</name>
    <dbReference type="NCBI Taxonomy" id="2268124"/>
    <lineage>
        <taxon>Bacteria</taxon>
        <taxon>Candidatus Ozemobacteria</taxon>
        <taxon>Candidatus Ozemobacterales</taxon>
        <taxon>Candidatus Ozemobacteraceae</taxon>
        <taxon>Candidatus Ozemobacter</taxon>
    </lineage>
</organism>
<dbReference type="PROSITE" id="PS50885">
    <property type="entry name" value="HAMP"/>
    <property type="match status" value="1"/>
</dbReference>
<dbReference type="InterPro" id="IPR029787">
    <property type="entry name" value="Nucleotide_cyclase"/>
</dbReference>
<proteinExistence type="predicted"/>
<dbReference type="PANTHER" id="PTHR43081">
    <property type="entry name" value="ADENYLATE CYCLASE, TERMINAL-DIFFERENTIATION SPECIFIC-RELATED"/>
    <property type="match status" value="1"/>
</dbReference>
<feature type="domain" description="HAMP" evidence="3">
    <location>
        <begin position="691"/>
        <end position="743"/>
    </location>
</feature>
<gene>
    <name evidence="4" type="ORF">OZSIB_1144</name>
</gene>
<dbReference type="Proteomes" id="UP000252355">
    <property type="component" value="Unassembled WGS sequence"/>
</dbReference>
<dbReference type="EMBL" id="QOQW01000019">
    <property type="protein sequence ID" value="RCK78791.1"/>
    <property type="molecule type" value="Genomic_DNA"/>
</dbReference>
<keyword evidence="1" id="KW-0812">Transmembrane</keyword>
<dbReference type="Pfam" id="PF00211">
    <property type="entry name" value="Guanylate_cyc"/>
    <property type="match status" value="1"/>
</dbReference>
<dbReference type="AlphaFoldDB" id="A0A367ZN72"/>
<evidence type="ECO:0000256" key="1">
    <source>
        <dbReference type="SAM" id="Phobius"/>
    </source>
</evidence>
<protein>
    <submittedName>
        <fullName evidence="4">Adenylate cyclase</fullName>
    </submittedName>
</protein>
<dbReference type="GO" id="GO:0009190">
    <property type="term" value="P:cyclic nucleotide biosynthetic process"/>
    <property type="evidence" value="ECO:0007669"/>
    <property type="project" value="InterPro"/>
</dbReference>
<accession>A0A367ZN72</accession>
<dbReference type="InterPro" id="IPR050697">
    <property type="entry name" value="Adenylyl/Guanylyl_Cyclase_3/4"/>
</dbReference>
<dbReference type="SMART" id="SM00304">
    <property type="entry name" value="HAMP"/>
    <property type="match status" value="1"/>
</dbReference>
<dbReference type="InterPro" id="IPR001054">
    <property type="entry name" value="A/G_cyclase"/>
</dbReference>
<dbReference type="PROSITE" id="PS50125">
    <property type="entry name" value="GUANYLATE_CYCLASE_2"/>
    <property type="match status" value="1"/>
</dbReference>
<evidence type="ECO:0000259" key="3">
    <source>
        <dbReference type="PROSITE" id="PS50885"/>
    </source>
</evidence>
<dbReference type="GO" id="GO:0004016">
    <property type="term" value="F:adenylate cyclase activity"/>
    <property type="evidence" value="ECO:0007669"/>
    <property type="project" value="UniProtKB-ARBA"/>
</dbReference>
<feature type="domain" description="Guanylate cyclase" evidence="2">
    <location>
        <begin position="772"/>
        <end position="903"/>
    </location>
</feature>
<keyword evidence="1" id="KW-1133">Transmembrane helix</keyword>
<evidence type="ECO:0000313" key="5">
    <source>
        <dbReference type="Proteomes" id="UP000252355"/>
    </source>
</evidence>
<evidence type="ECO:0000259" key="2">
    <source>
        <dbReference type="PROSITE" id="PS50125"/>
    </source>
</evidence>
<dbReference type="PANTHER" id="PTHR43081:SF1">
    <property type="entry name" value="ADENYLATE CYCLASE, TERMINAL-DIFFERENTIATION SPECIFIC"/>
    <property type="match status" value="1"/>
</dbReference>
<dbReference type="InterPro" id="IPR003660">
    <property type="entry name" value="HAMP_dom"/>
</dbReference>
<name>A0A367ZN72_9BACT</name>
<dbReference type="SMART" id="SM00044">
    <property type="entry name" value="CYCc"/>
    <property type="match status" value="1"/>
</dbReference>
<sequence length="949" mass="104788">MALVADVNQRFVALRLEDRRLAWEQEARTIAAFLQRAHTLEAQVEDRGRKMIRRLEQAGRQDPEGRLPATLVAAAVQEAFPEVARPGHLRVWAFSGNPRSDTVETLSGPGLESRLRAVAAAVFRGLGTLAGGATLPAEALNRLRKQTTALFGPLAKPDLLAEVREQRLSEILFEGRFAYLWWSRLKRGRRVIGGLLVVFPGDLARRIRPREAALEQAWRRTRGRLRPFLVSMAPREGRHPVLLPPSCSRDRIARRQAGFLAHRPPEEKLPLNQVTVRAGAWWLPAFLSMDTSYHTVIVGAIPRVTGPLTGWPRSLALLGCGLLAWVLRRGGRQAVVESLRTSFLSMFLALSLLPLAAVGLYGAYQIEAAEVQQIRRIRQEAMEEAQRLDYSGDTILQELSLLTYRLAEHRQWRQALLSPASSHGLAALQKIEAACRARGLSIDDLALLAPLRPPLTLASNSVANKVLRRTKEVLAVVCARFHDFIHGASAIPPPPLGLTSGVKEALNVLQVLDQPVVARMFYAAHELGEISRTGQDEPIFSMVQTLARQGRLEAYLLLTARAETIFQRYLEQAVRRANIETAGLLSFGRFDSRTGLALSHRDHRGFWRSVAGRRLAALMVEAGELGAPRAIERDGTLFFALPMQRVSPFVLGGYRSLHQVSLTAFWQRAGLFGFLLLVSLVLAALARGAGTFLLAPLTEAAQVLTAVAHGDLEQRVICRRDDELGEMMRAFDRMISGLRERRDLGRFISGSLEQSISQGEPVGDRSRAVQAAVLVSDIRSFTTLSESHPPDEVVAMLNAHLETMAEKIRRHGGKIDRFVGDAIIALFTAPVPSEAVPQALAAAVAMMAGHAMRQDERRRRGQFLYDIGIGIDFGTVMEGTLAAGERAEYALFGPPRSEAERLEAASKAGRYTRIMVSEAVRQLAPAAMEFHAHPEHRAWELRDAARPAA</sequence>
<dbReference type="SUPFAM" id="SSF55073">
    <property type="entry name" value="Nucleotide cyclase"/>
    <property type="match status" value="1"/>
</dbReference>
<feature type="transmembrane region" description="Helical" evidence="1">
    <location>
        <begin position="339"/>
        <end position="364"/>
    </location>
</feature>
<dbReference type="Gene3D" id="6.10.340.10">
    <property type="match status" value="1"/>
</dbReference>
<dbReference type="CDD" id="cd06225">
    <property type="entry name" value="HAMP"/>
    <property type="match status" value="1"/>
</dbReference>
<reference evidence="4 5" key="1">
    <citation type="submission" date="2018-05" db="EMBL/GenBank/DDBJ databases">
        <title>A metagenomic window into the 2 km-deep terrestrial subsurface aquifer revealed taxonomically and functionally diverse microbial community comprising novel uncultured bacterial lineages.</title>
        <authorList>
            <person name="Kadnikov V.V."/>
            <person name="Mardanov A.V."/>
            <person name="Beletsky A.V."/>
            <person name="Banks D."/>
            <person name="Pimenov N.V."/>
            <person name="Frank Y.A."/>
            <person name="Karnachuk O.V."/>
            <person name="Ravin N.V."/>
        </authorList>
    </citation>
    <scope>NUCLEOTIDE SEQUENCE [LARGE SCALE GENOMIC DNA]</scope>
    <source>
        <strain evidence="4">BY5</strain>
    </source>
</reference>
<evidence type="ECO:0000313" key="4">
    <source>
        <dbReference type="EMBL" id="RCK78791.1"/>
    </source>
</evidence>
<dbReference type="GO" id="GO:0016020">
    <property type="term" value="C:membrane"/>
    <property type="evidence" value="ECO:0007669"/>
    <property type="project" value="InterPro"/>
</dbReference>
<dbReference type="GO" id="GO:0035556">
    <property type="term" value="P:intracellular signal transduction"/>
    <property type="evidence" value="ECO:0007669"/>
    <property type="project" value="InterPro"/>
</dbReference>
<comment type="caution">
    <text evidence="4">The sequence shown here is derived from an EMBL/GenBank/DDBJ whole genome shotgun (WGS) entry which is preliminary data.</text>
</comment>
<feature type="transmembrane region" description="Helical" evidence="1">
    <location>
        <begin position="665"/>
        <end position="686"/>
    </location>
</feature>
<dbReference type="Pfam" id="PF00672">
    <property type="entry name" value="HAMP"/>
    <property type="match status" value="1"/>
</dbReference>
<dbReference type="Gene3D" id="3.30.70.1230">
    <property type="entry name" value="Nucleotide cyclase"/>
    <property type="match status" value="1"/>
</dbReference>
<dbReference type="SUPFAM" id="SSF158472">
    <property type="entry name" value="HAMP domain-like"/>
    <property type="match status" value="1"/>
</dbReference>
<dbReference type="CDD" id="cd07302">
    <property type="entry name" value="CHD"/>
    <property type="match status" value="1"/>
</dbReference>
<keyword evidence="1" id="KW-0472">Membrane</keyword>